<proteinExistence type="predicted"/>
<name>A0AAD4QQV6_9AGAM</name>
<dbReference type="EMBL" id="WTXG01000005">
    <property type="protein sequence ID" value="KAI0305775.1"/>
    <property type="molecule type" value="Genomic_DNA"/>
</dbReference>
<evidence type="ECO:0000313" key="4">
    <source>
        <dbReference type="Proteomes" id="UP001203297"/>
    </source>
</evidence>
<keyword evidence="4" id="KW-1185">Reference proteome</keyword>
<evidence type="ECO:0000313" key="3">
    <source>
        <dbReference type="EMBL" id="KAI0305775.1"/>
    </source>
</evidence>
<dbReference type="Proteomes" id="UP001203297">
    <property type="component" value="Unassembled WGS sequence"/>
</dbReference>
<comment type="caution">
    <text evidence="3">The sequence shown here is derived from an EMBL/GenBank/DDBJ whole genome shotgun (WGS) entry which is preliminary data.</text>
</comment>
<organism evidence="3 4">
    <name type="scientific">Multifurca ochricompacta</name>
    <dbReference type="NCBI Taxonomy" id="376703"/>
    <lineage>
        <taxon>Eukaryota</taxon>
        <taxon>Fungi</taxon>
        <taxon>Dikarya</taxon>
        <taxon>Basidiomycota</taxon>
        <taxon>Agaricomycotina</taxon>
        <taxon>Agaricomycetes</taxon>
        <taxon>Russulales</taxon>
        <taxon>Russulaceae</taxon>
        <taxon>Multifurca</taxon>
    </lineage>
</organism>
<sequence>MDTKSINHDFTSPHEPGFPSFSSDLTLYLRLSSPVIDHSRSHHAQQASAHLGASSDKENASPIFSSTNGHHIAAQGVALTPSLPASASHSRQLDSVILFGLPPLRNLLGISLCGQSITFDLETLDNDPNSIIELLSATSSDRDKWMIVGAFYRRKGNIHAALTVVTTMVKVLTDLGLKECDMRPAFLMLSSCHTELWKQARSPDGSETELSAAHLDKSRRWLQLVYGPLNPEPTSEGSSEGLDPADIALGQAYDVSISSVHERTASSKSQRTDIEREIQVLRHNQALHVKELANTQQAKRRLEHEATNERARRRRLERVLRDFETNLVKAQRRADEAHALVRMEANMRRRCENTIIEERAKCRTLEEYLQKQAQDAKPLLQELAGLFHKGRGIDKK</sequence>
<evidence type="ECO:0000256" key="2">
    <source>
        <dbReference type="SAM" id="MobiDB-lite"/>
    </source>
</evidence>
<evidence type="ECO:0000256" key="1">
    <source>
        <dbReference type="SAM" id="Coils"/>
    </source>
</evidence>
<feature type="coiled-coil region" evidence="1">
    <location>
        <begin position="292"/>
        <end position="340"/>
    </location>
</feature>
<protein>
    <submittedName>
        <fullName evidence="3">Uncharacterized protein</fullName>
    </submittedName>
</protein>
<gene>
    <name evidence="3" type="ORF">B0F90DRAFT_1701065</name>
</gene>
<accession>A0AAD4QQV6</accession>
<reference evidence="3" key="1">
    <citation type="journal article" date="2022" name="New Phytol.">
        <title>Evolutionary transition to the ectomycorrhizal habit in the genomes of a hyperdiverse lineage of mushroom-forming fungi.</title>
        <authorList>
            <person name="Looney B."/>
            <person name="Miyauchi S."/>
            <person name="Morin E."/>
            <person name="Drula E."/>
            <person name="Courty P.E."/>
            <person name="Kohler A."/>
            <person name="Kuo A."/>
            <person name="LaButti K."/>
            <person name="Pangilinan J."/>
            <person name="Lipzen A."/>
            <person name="Riley R."/>
            <person name="Andreopoulos W."/>
            <person name="He G."/>
            <person name="Johnson J."/>
            <person name="Nolan M."/>
            <person name="Tritt A."/>
            <person name="Barry K.W."/>
            <person name="Grigoriev I.V."/>
            <person name="Nagy L.G."/>
            <person name="Hibbett D."/>
            <person name="Henrissat B."/>
            <person name="Matheny P.B."/>
            <person name="Labbe J."/>
            <person name="Martin F.M."/>
        </authorList>
    </citation>
    <scope>NUCLEOTIDE SEQUENCE</scope>
    <source>
        <strain evidence="3">BPL690</strain>
    </source>
</reference>
<feature type="region of interest" description="Disordered" evidence="2">
    <location>
        <begin position="39"/>
        <end position="65"/>
    </location>
</feature>
<dbReference type="AlphaFoldDB" id="A0AAD4QQV6"/>
<keyword evidence="1" id="KW-0175">Coiled coil</keyword>